<keyword evidence="7" id="KW-1185">Reference proteome</keyword>
<name>A0A2Z4G8A3_9BACT</name>
<comment type="pathway">
    <text evidence="5">Nucleotide-sugar biosynthesis; CMP-3-deoxy-D-manno-octulosonate biosynthesis; CMP-3-deoxy-D-manno-octulosonate from 3-deoxy-D-manno-octulosonate and CTP: step 1/1.</text>
</comment>
<evidence type="ECO:0000256" key="4">
    <source>
        <dbReference type="ARBA" id="ARBA00022985"/>
    </source>
</evidence>
<keyword evidence="2 5" id="KW-0808">Transferase</keyword>
<dbReference type="NCBIfam" id="NF003952">
    <property type="entry name" value="PRK05450.1-5"/>
    <property type="match status" value="1"/>
</dbReference>
<sequence>MKILGIIPARYASTRFPGKPLVDLGGKTLVQRVYEQSSKSELISDLVVATDDIRIKDHVESFGGKAVITSELHPSGTDRCAEAYLQLKLNDDYDFILNIQGDEPFIRTELINDLIELLDFKTEIATAVKRIKDIETLEDPNVVKAVLTMRKQALYFSRQAIPFVRGVEKSDWLEHGEFFKHIGIYAFRNDVLEQIVKLPQNVLENTEKLEQLRWLGYGYKIMVKETDYDSVGIDTPEDLKGLSFGQQ</sequence>
<dbReference type="OrthoDB" id="9815559at2"/>
<keyword evidence="4 5" id="KW-0448">Lipopolysaccharide biosynthesis</keyword>
<accession>A0A2Z4G8A3</accession>
<evidence type="ECO:0000256" key="1">
    <source>
        <dbReference type="ARBA" id="ARBA00004370"/>
    </source>
</evidence>
<organism evidence="6 7">
    <name type="scientific">Arcticibacterium luteifluviistationis</name>
    <dbReference type="NCBI Taxonomy" id="1784714"/>
    <lineage>
        <taxon>Bacteria</taxon>
        <taxon>Pseudomonadati</taxon>
        <taxon>Bacteroidota</taxon>
        <taxon>Cytophagia</taxon>
        <taxon>Cytophagales</taxon>
        <taxon>Leadbetterellaceae</taxon>
        <taxon>Arcticibacterium</taxon>
    </lineage>
</organism>
<dbReference type="GO" id="GO:0016020">
    <property type="term" value="C:membrane"/>
    <property type="evidence" value="ECO:0007669"/>
    <property type="project" value="UniProtKB-SubCell"/>
</dbReference>
<protein>
    <recommendedName>
        <fullName evidence="5">3-deoxy-manno-octulosonate cytidylyltransferase</fullName>
        <ecNumber evidence="5">2.7.7.38</ecNumber>
    </recommendedName>
    <alternativeName>
        <fullName evidence="5">CMP-2-keto-3-deoxyoctulosonic acid synthase</fullName>
        <shortName evidence="5">CKS</shortName>
        <shortName evidence="5">CMP-KDO synthase</shortName>
    </alternativeName>
</protein>
<dbReference type="UniPathway" id="UPA00358">
    <property type="reaction ID" value="UER00476"/>
</dbReference>
<dbReference type="KEGG" id="als:DJ013_03725"/>
<dbReference type="CDD" id="cd02517">
    <property type="entry name" value="CMP-KDO-Synthetase"/>
    <property type="match status" value="1"/>
</dbReference>
<keyword evidence="5" id="KW-0963">Cytoplasm</keyword>
<comment type="function">
    <text evidence="5">Activates KDO (a required 8-carbon sugar) for incorporation into bacterial lipopolysaccharide in Gram-negative bacteria.</text>
</comment>
<dbReference type="GO" id="GO:0033468">
    <property type="term" value="P:CMP-keto-3-deoxy-D-manno-octulosonic acid biosynthetic process"/>
    <property type="evidence" value="ECO:0007669"/>
    <property type="project" value="UniProtKB-UniRule"/>
</dbReference>
<dbReference type="FunFam" id="3.90.550.10:FF:000011">
    <property type="entry name" value="3-deoxy-manno-octulosonate cytidylyltransferase"/>
    <property type="match status" value="1"/>
</dbReference>
<reference evidence="6 7" key="1">
    <citation type="submission" date="2018-05" db="EMBL/GenBank/DDBJ databases">
        <title>Complete genome sequence of Arcticibacterium luteifluviistationis SM1504T, a cytophagaceae bacterium isolated from Arctic surface seawater.</title>
        <authorList>
            <person name="Li Y."/>
            <person name="Qin Q.-L."/>
        </authorList>
    </citation>
    <scope>NUCLEOTIDE SEQUENCE [LARGE SCALE GENOMIC DNA]</scope>
    <source>
        <strain evidence="6 7">SM1504</strain>
    </source>
</reference>
<dbReference type="NCBIfam" id="NF003950">
    <property type="entry name" value="PRK05450.1-3"/>
    <property type="match status" value="1"/>
</dbReference>
<gene>
    <name evidence="5 6" type="primary">kdsB</name>
    <name evidence="6" type="ORF">DJ013_03725</name>
</gene>
<dbReference type="PANTHER" id="PTHR42866">
    <property type="entry name" value="3-DEOXY-MANNO-OCTULOSONATE CYTIDYLYLTRANSFERASE"/>
    <property type="match status" value="1"/>
</dbReference>
<dbReference type="NCBIfam" id="NF009905">
    <property type="entry name" value="PRK13368.1"/>
    <property type="match status" value="1"/>
</dbReference>
<dbReference type="PANTHER" id="PTHR42866:SF2">
    <property type="entry name" value="3-DEOXY-MANNO-OCTULOSONATE CYTIDYLYLTRANSFERASE, MITOCHONDRIAL"/>
    <property type="match status" value="1"/>
</dbReference>
<dbReference type="InterPro" id="IPR004528">
    <property type="entry name" value="KdsB"/>
</dbReference>
<dbReference type="InterPro" id="IPR003329">
    <property type="entry name" value="Cytidylyl_trans"/>
</dbReference>
<dbReference type="RefSeq" id="WP_111370427.1">
    <property type="nucleotide sequence ID" value="NZ_CP029480.1"/>
</dbReference>
<evidence type="ECO:0000313" key="6">
    <source>
        <dbReference type="EMBL" id="AWV97325.1"/>
    </source>
</evidence>
<dbReference type="InterPro" id="IPR029044">
    <property type="entry name" value="Nucleotide-diphossugar_trans"/>
</dbReference>
<proteinExistence type="inferred from homology"/>
<dbReference type="EMBL" id="CP029480">
    <property type="protein sequence ID" value="AWV97325.1"/>
    <property type="molecule type" value="Genomic_DNA"/>
</dbReference>
<evidence type="ECO:0000256" key="3">
    <source>
        <dbReference type="ARBA" id="ARBA00022695"/>
    </source>
</evidence>
<evidence type="ECO:0000313" key="7">
    <source>
        <dbReference type="Proteomes" id="UP000249873"/>
    </source>
</evidence>
<evidence type="ECO:0000256" key="5">
    <source>
        <dbReference type="HAMAP-Rule" id="MF_00057"/>
    </source>
</evidence>
<dbReference type="Pfam" id="PF02348">
    <property type="entry name" value="CTP_transf_3"/>
    <property type="match status" value="1"/>
</dbReference>
<dbReference type="EC" id="2.7.7.38" evidence="5"/>
<comment type="subcellular location">
    <subcellularLocation>
        <location evidence="5">Cytoplasm</location>
    </subcellularLocation>
    <subcellularLocation>
        <location evidence="1">Membrane</location>
    </subcellularLocation>
</comment>
<dbReference type="GO" id="GO:0005829">
    <property type="term" value="C:cytosol"/>
    <property type="evidence" value="ECO:0007669"/>
    <property type="project" value="TreeGrafter"/>
</dbReference>
<comment type="similarity">
    <text evidence="5">Belongs to the KdsB family.</text>
</comment>
<dbReference type="SUPFAM" id="SSF53448">
    <property type="entry name" value="Nucleotide-diphospho-sugar transferases"/>
    <property type="match status" value="1"/>
</dbReference>
<dbReference type="HAMAP" id="MF_00057">
    <property type="entry name" value="KdsB"/>
    <property type="match status" value="1"/>
</dbReference>
<evidence type="ECO:0000256" key="2">
    <source>
        <dbReference type="ARBA" id="ARBA00022679"/>
    </source>
</evidence>
<dbReference type="Proteomes" id="UP000249873">
    <property type="component" value="Chromosome"/>
</dbReference>
<dbReference type="AlphaFoldDB" id="A0A2Z4G8A3"/>
<dbReference type="NCBIfam" id="TIGR00466">
    <property type="entry name" value="kdsB"/>
    <property type="match status" value="1"/>
</dbReference>
<dbReference type="Gene3D" id="3.90.550.10">
    <property type="entry name" value="Spore Coat Polysaccharide Biosynthesis Protein SpsA, Chain A"/>
    <property type="match status" value="1"/>
</dbReference>
<comment type="catalytic activity">
    <reaction evidence="5">
        <text>3-deoxy-alpha-D-manno-oct-2-ulosonate + CTP = CMP-3-deoxy-beta-D-manno-octulosonate + diphosphate</text>
        <dbReference type="Rhea" id="RHEA:23448"/>
        <dbReference type="ChEBI" id="CHEBI:33019"/>
        <dbReference type="ChEBI" id="CHEBI:37563"/>
        <dbReference type="ChEBI" id="CHEBI:85986"/>
        <dbReference type="ChEBI" id="CHEBI:85987"/>
        <dbReference type="EC" id="2.7.7.38"/>
    </reaction>
</comment>
<dbReference type="GO" id="GO:0008690">
    <property type="term" value="F:3-deoxy-manno-octulosonate cytidylyltransferase activity"/>
    <property type="evidence" value="ECO:0007669"/>
    <property type="project" value="UniProtKB-UniRule"/>
</dbReference>
<dbReference type="GO" id="GO:0009103">
    <property type="term" value="P:lipopolysaccharide biosynthetic process"/>
    <property type="evidence" value="ECO:0007669"/>
    <property type="project" value="UniProtKB-UniRule"/>
</dbReference>
<keyword evidence="3 5" id="KW-0548">Nucleotidyltransferase</keyword>